<feature type="region of interest" description="Disordered" evidence="1">
    <location>
        <begin position="1"/>
        <end position="22"/>
    </location>
</feature>
<dbReference type="PANTHER" id="PTHR46704">
    <property type="entry name" value="CXC DOMAIN-CONTAINING PROTEIN-RELATED"/>
    <property type="match status" value="1"/>
</dbReference>
<sequence length="1705" mass="191213">MDPGEGGDTGEQHVGVSGECSSSSSTIKSHLDTFGAAPSCYICHESTTEGNKLIKLCQKTWVTMKRAASQRKLLKSNTYFEATQKIMESTEIMDYNCFYHSCCHRKFTAVKRSRDSQQADEEQPAKRQCIQTRRCSVILKSDQEGLLKGTCIFCGKGRKKKHQREEPRLKIATVGGCETISQRVRYSNNERIRSLIWSGVDLIAKEAEYHKSCRISFLKETEDRCPSEDGSHFVSHKKAFASTIAHIQDEVIEKKHTVLLSSLLEMYKKEFIVIAERNIPSYTSQNLMRKIKDHFKDNIKTALADQRRGNFIYCSVLLEEEARARLEEDSIRYEEDSKVRWAALHLRSEILKVPKTNTPNPVTVQNVKECAAKIPAQLDLFFRTLLCGMGSSCTAQKESVERKVNAMSSDAMYNVTRGSTRPWKNTVLGLGLASLTGCKIALQVLNRLGHCISYSEIKGIESEFAYSVADDQHDVPDGIALQPNLATASVWDNNDANVETLDGKETFHATVGHTYQNVIEDDQQVIINEPEFREGKNRRTFVGKDREIPEFRKSLKKATFVSTDAEPGSMRAVESITSKSCDVSSGTESSVPELTAGTDGSSSDDSVSEIRTALVEPDISSQSTTDLEVEPCTSSHSTSLQSTETKSSSDDSVSEIRTALVEPDISSRSTTDLEVEPCTSSHSTSLQSTATKSSSDDSSACTTLSVLDLYWFWKLSDGSTPLHAGFMSKYIQDSLPLQRICYMNPISRSPTNNDVVRETMIRSLNVAKETGQEHAVVTYDLAVALKAYSIQTIEAPIFDKLLIMLGNFHTELALYGAIGTFINESGIEFILTESGVLAAGSVRGFVKGKFYNRCLRIHELLANVLEKKLHSRFLRDLNEEDRISFQEVMSTVPEDPERVEDHLSDSVVTRHIQMYDDYFKAVLNGSLGKTAQYWTTYIFLINRLHREVRRCIKTNDVEGYTYVFPILLSVFFALNRPNYARWGTLFLQKLKSCNSVFHEILKKGAFSIRRTAKNYSRSAVDLSLEQTVNRDATSKMKGIVSFRNSENAVQRWALGMTQRAMAVTELRTLLSLDISENASVQSRPSRIQKDQDHMTTLSAKIDETCNPFSDDAPTSLVNLATGQAASKETTSYLLETLQRGQEARDKFRDEWNKDSARFLKPVKRIRVKNFAAQNVKQKTKLPASMKAKTNAESLRDMFIRMIVVIAQKTSFDLRYVLSYPITTYPLSLAHCDGMYMKTNKSALLRSLESLQTENISEAGVLQGHVRVYDGGLLLHSVLSQTNTGASYSSIARNMVSLVLSGKSTEVHVCLDKYVGNSIKDSERKLRGALDTVYEITGPDQTIRQSGQKLLANGVFKNELAKFLLREWGNDHHSYIYHGKTLFASYGGECYQYTPDEHNHINVSSPDYLQGDHEEADTLIAFHVEHIEEANIMVRASDTDVLVILIGALGKQRREVRAMKSVIMDCGMGNSRRYINVSNITDVLEDCRQGLPRALPGFHAFTGSDFNSAFYRKGKTKPLEIMQKDKTGNYVDLFISMGKAQDESIDLDVASEFVCRMYGQHKTGDVNEARYIKLMQMTGKVDEENPLAHIKKVDCALLPPCRQTLQMKIRRTQYVATSWTRASNARPTEGISPTDYGWQTKGSLLVPRWFDGPAIPEKLFPCNEEAIEAEESTGNIEEGIVEEQNNTLDLSSDEAWTEDSESDTED</sequence>
<evidence type="ECO:0000313" key="2">
    <source>
        <dbReference type="EnsemblMetazoa" id="XP_030837116"/>
    </source>
</evidence>
<name>A0A7M7NN29_STRPU</name>
<evidence type="ECO:0000313" key="3">
    <source>
        <dbReference type="Proteomes" id="UP000007110"/>
    </source>
</evidence>
<accession>A0A7M7NN29</accession>
<dbReference type="OMA" id="HCISYSE"/>
<proteinExistence type="predicted"/>
<dbReference type="GeneID" id="105437992"/>
<feature type="compositionally biased region" description="Low complexity" evidence="1">
    <location>
        <begin position="688"/>
        <end position="699"/>
    </location>
</feature>
<organism evidence="2 3">
    <name type="scientific">Strongylocentrotus purpuratus</name>
    <name type="common">Purple sea urchin</name>
    <dbReference type="NCBI Taxonomy" id="7668"/>
    <lineage>
        <taxon>Eukaryota</taxon>
        <taxon>Metazoa</taxon>
        <taxon>Echinodermata</taxon>
        <taxon>Eleutherozoa</taxon>
        <taxon>Echinozoa</taxon>
        <taxon>Echinoidea</taxon>
        <taxon>Euechinoidea</taxon>
        <taxon>Echinacea</taxon>
        <taxon>Camarodonta</taxon>
        <taxon>Echinidea</taxon>
        <taxon>Strongylocentrotidae</taxon>
        <taxon>Strongylocentrotus</taxon>
    </lineage>
</organism>
<dbReference type="PANTHER" id="PTHR46704:SF9">
    <property type="entry name" value="BHLH DOMAIN-CONTAINING PROTEIN"/>
    <property type="match status" value="1"/>
</dbReference>
<feature type="compositionally biased region" description="Polar residues" evidence="1">
    <location>
        <begin position="575"/>
        <end position="592"/>
    </location>
</feature>
<dbReference type="KEGG" id="spu:105437992"/>
<dbReference type="RefSeq" id="XP_030837116.1">
    <property type="nucleotide sequence ID" value="XM_030981256.1"/>
</dbReference>
<dbReference type="InParanoid" id="A0A7M7NN29"/>
<dbReference type="Proteomes" id="UP000007110">
    <property type="component" value="Unassembled WGS sequence"/>
</dbReference>
<protein>
    <submittedName>
        <fullName evidence="2">Uncharacterized protein</fullName>
    </submittedName>
</protein>
<feature type="compositionally biased region" description="Acidic residues" evidence="1">
    <location>
        <begin position="1690"/>
        <end position="1705"/>
    </location>
</feature>
<feature type="compositionally biased region" description="Polar residues" evidence="1">
    <location>
        <begin position="619"/>
        <end position="646"/>
    </location>
</feature>
<evidence type="ECO:0000256" key="1">
    <source>
        <dbReference type="SAM" id="MobiDB-lite"/>
    </source>
</evidence>
<dbReference type="OrthoDB" id="8060926at2759"/>
<reference evidence="2" key="2">
    <citation type="submission" date="2021-01" db="UniProtKB">
        <authorList>
            <consortium name="EnsemblMetazoa"/>
        </authorList>
    </citation>
    <scope>IDENTIFICATION</scope>
</reference>
<feature type="region of interest" description="Disordered" evidence="1">
    <location>
        <begin position="1668"/>
        <end position="1705"/>
    </location>
</feature>
<feature type="region of interest" description="Disordered" evidence="1">
    <location>
        <begin position="575"/>
        <end position="699"/>
    </location>
</feature>
<keyword evidence="3" id="KW-1185">Reference proteome</keyword>
<reference evidence="3" key="1">
    <citation type="submission" date="2015-02" db="EMBL/GenBank/DDBJ databases">
        <title>Genome sequencing for Strongylocentrotus purpuratus.</title>
        <authorList>
            <person name="Murali S."/>
            <person name="Liu Y."/>
            <person name="Vee V."/>
            <person name="English A."/>
            <person name="Wang M."/>
            <person name="Skinner E."/>
            <person name="Han Y."/>
            <person name="Muzny D.M."/>
            <person name="Worley K.C."/>
            <person name="Gibbs R.A."/>
        </authorList>
    </citation>
    <scope>NUCLEOTIDE SEQUENCE</scope>
</reference>
<feature type="compositionally biased region" description="Polar residues" evidence="1">
    <location>
        <begin position="666"/>
        <end position="687"/>
    </location>
</feature>
<dbReference type="EnsemblMetazoa" id="XM_030981256">
    <property type="protein sequence ID" value="XP_030837116"/>
    <property type="gene ID" value="LOC105437992"/>
</dbReference>